<feature type="non-terminal residue" evidence="1">
    <location>
        <position position="1"/>
    </location>
</feature>
<dbReference type="Proteomes" id="UP000189670">
    <property type="component" value="Unassembled WGS sequence"/>
</dbReference>
<gene>
    <name evidence="1" type="ORF">OMM_12521</name>
</gene>
<name>A0A1V1NVS0_9BACT</name>
<reference evidence="2" key="1">
    <citation type="submission" date="2012-11" db="EMBL/GenBank/DDBJ databases">
        <authorList>
            <person name="Lucero-Rivera Y.E."/>
            <person name="Tovar-Ramirez D."/>
        </authorList>
    </citation>
    <scope>NUCLEOTIDE SEQUENCE [LARGE SCALE GENOMIC DNA]</scope>
    <source>
        <strain evidence="2">Araruama</strain>
    </source>
</reference>
<sequence length="445" mass="50058">TYGEYPGDSFWRHHYWNKNQNKYFADESLNINTHCGRDYNLGRTKGIVKSYGFGKLKSTGTGDHNKISIENLLNSGELVTFNLLHMRSINSVVKTAYPGAYVSKYQVLGVEGGKGPIGPDQYGEHLHLEISDSENLSWIFSSSAYPCPNNKDNCEDRRRFNHDALFKDSLEPHYGAGTPVYYHPGNITHYNELLPYLSFSENSDANSYSVFSYSNQSLYGRLNILRSGSGKKFQSIGILAKSGYDRQSPGNIDVNDGKWLAQSWNNSTSWNDNTNSATVDIGTTPYTGSYQYRSGDYQFIAFVSEKSNIYYKGYPVVLTVLENTNSVIVDNDQVNIGGNSYTEDINTDTSSTIPGYFLTAKLATGRSGANAQWRPNIEGEYEIYIFIPENVQAIRAVYKIKTDGSDNEDKIFDAKPDFSSSSTGWVRLRSYEKDTFIFQKMVMLA</sequence>
<organism evidence="1 2">
    <name type="scientific">Candidatus Magnetoglobus multicellularis str. Araruama</name>
    <dbReference type="NCBI Taxonomy" id="890399"/>
    <lineage>
        <taxon>Bacteria</taxon>
        <taxon>Pseudomonadati</taxon>
        <taxon>Thermodesulfobacteriota</taxon>
        <taxon>Desulfobacteria</taxon>
        <taxon>Desulfobacterales</taxon>
        <taxon>Desulfobacteraceae</taxon>
        <taxon>Candidatus Magnetoglobus</taxon>
    </lineage>
</organism>
<dbReference type="EMBL" id="ATBP01001838">
    <property type="protein sequence ID" value="ETR66651.1"/>
    <property type="molecule type" value="Genomic_DNA"/>
</dbReference>
<protein>
    <submittedName>
        <fullName evidence="1">Uncharacterized protein</fullName>
    </submittedName>
</protein>
<evidence type="ECO:0000313" key="1">
    <source>
        <dbReference type="EMBL" id="ETR66651.1"/>
    </source>
</evidence>
<evidence type="ECO:0000313" key="2">
    <source>
        <dbReference type="Proteomes" id="UP000189670"/>
    </source>
</evidence>
<proteinExistence type="predicted"/>
<comment type="caution">
    <text evidence="1">The sequence shown here is derived from an EMBL/GenBank/DDBJ whole genome shotgun (WGS) entry which is preliminary data.</text>
</comment>
<accession>A0A1V1NVS0</accession>
<dbReference type="AlphaFoldDB" id="A0A1V1NVS0"/>
<dbReference type="Gene3D" id="2.70.70.10">
    <property type="entry name" value="Glucose Permease (Domain IIA)"/>
    <property type="match status" value="1"/>
</dbReference>
<dbReference type="InterPro" id="IPR011055">
    <property type="entry name" value="Dup_hybrid_motif"/>
</dbReference>